<organism evidence="2 3">
    <name type="scientific">Bifidobacterium samirii</name>
    <dbReference type="NCBI Taxonomy" id="2306974"/>
    <lineage>
        <taxon>Bacteria</taxon>
        <taxon>Bacillati</taxon>
        <taxon>Actinomycetota</taxon>
        <taxon>Actinomycetes</taxon>
        <taxon>Bifidobacteriales</taxon>
        <taxon>Bifidobacteriaceae</taxon>
        <taxon>Bifidobacterium</taxon>
    </lineage>
</organism>
<feature type="transmembrane region" description="Helical" evidence="1">
    <location>
        <begin position="12"/>
        <end position="33"/>
    </location>
</feature>
<evidence type="ECO:0000256" key="1">
    <source>
        <dbReference type="SAM" id="Phobius"/>
    </source>
</evidence>
<sequence length="127" mass="12425">MRQADEADEGAVTAEFAVVLPAVAAVAILLLGLSRATIVSLDCHDAASAIAREMAVGASGGGGDGDGTAAAGADYQTIARDIAGANASANVTQNGDRVTVIVTCPVVPDPLGILPTRITATATGVIP</sequence>
<keyword evidence="1" id="KW-1133">Transmembrane helix</keyword>
<reference evidence="2 3" key="1">
    <citation type="submission" date="2018-09" db="EMBL/GenBank/DDBJ databases">
        <title>Characterization of the phylogenetic diversity of five novel species belonging to the genus Bifidobacterium.</title>
        <authorList>
            <person name="Lugli G.A."/>
            <person name="Duranti S."/>
            <person name="Milani C."/>
        </authorList>
    </citation>
    <scope>NUCLEOTIDE SEQUENCE [LARGE SCALE GENOMIC DNA]</scope>
    <source>
        <strain evidence="2 3">2033B</strain>
    </source>
</reference>
<name>A0A430FP50_9BIFI</name>
<comment type="caution">
    <text evidence="2">The sequence shown here is derived from an EMBL/GenBank/DDBJ whole genome shotgun (WGS) entry which is preliminary data.</text>
</comment>
<dbReference type="AlphaFoldDB" id="A0A430FP50"/>
<keyword evidence="3" id="KW-1185">Reference proteome</keyword>
<accession>A0A430FP50</accession>
<keyword evidence="1" id="KW-0472">Membrane</keyword>
<dbReference type="RefSeq" id="WP_241222924.1">
    <property type="nucleotide sequence ID" value="NZ_QXGK01000017.1"/>
</dbReference>
<proteinExistence type="predicted"/>
<gene>
    <name evidence="2" type="ORF">D2E24_1557</name>
</gene>
<keyword evidence="1" id="KW-0812">Transmembrane</keyword>
<evidence type="ECO:0000313" key="2">
    <source>
        <dbReference type="EMBL" id="RSX54607.1"/>
    </source>
</evidence>
<protein>
    <submittedName>
        <fullName evidence="2">Pilus biosynthesis protein TadE</fullName>
    </submittedName>
</protein>
<dbReference type="Proteomes" id="UP000287470">
    <property type="component" value="Unassembled WGS sequence"/>
</dbReference>
<dbReference type="EMBL" id="QXGK01000017">
    <property type="protein sequence ID" value="RSX54607.1"/>
    <property type="molecule type" value="Genomic_DNA"/>
</dbReference>
<evidence type="ECO:0000313" key="3">
    <source>
        <dbReference type="Proteomes" id="UP000287470"/>
    </source>
</evidence>